<protein>
    <recommendedName>
        <fullName evidence="4">Copia protein</fullName>
    </recommendedName>
</protein>
<gene>
    <name evidence="2" type="ORF">Tco_0857506</name>
</gene>
<dbReference type="PANTHER" id="PTHR11439:SF483">
    <property type="entry name" value="PEPTIDE SYNTHASE GLIP-LIKE, PUTATIVE (AFU_ORTHOLOGUE AFUA_3G12920)-RELATED"/>
    <property type="match status" value="1"/>
</dbReference>
<dbReference type="CDD" id="cd09272">
    <property type="entry name" value="RNase_HI_RT_Ty1"/>
    <property type="match status" value="1"/>
</dbReference>
<accession>A0ABQ5BC45</accession>
<comment type="caution">
    <text evidence="2">The sequence shown here is derived from an EMBL/GenBank/DDBJ whole genome shotgun (WGS) entry which is preliminary data.</text>
</comment>
<evidence type="ECO:0000256" key="1">
    <source>
        <dbReference type="SAM" id="MobiDB-lite"/>
    </source>
</evidence>
<dbReference type="PANTHER" id="PTHR11439">
    <property type="entry name" value="GAG-POL-RELATED RETROTRANSPOSON"/>
    <property type="match status" value="1"/>
</dbReference>
<evidence type="ECO:0000313" key="3">
    <source>
        <dbReference type="Proteomes" id="UP001151760"/>
    </source>
</evidence>
<sequence>MSSDTKLMKDEEGESVDNTKYKGMIGTTHLRLWYPKGSDIETILYSDSDHAGDYVDRKSTSGICTFMGCCLTSWFSNKQTVLAISTTESEYVSAEKACQQALWMKQALIDYDIRLDDIPIISGLRTASAAAKPCQGDSSRIVPDTQAVYVEQYLQEFPTVDGKRGDGVTGIKRRYRDLSSDGIRKLTTALGPDGNPLEISGDDAWEAKKMDNPPNIILNKKLENLKASRRKIYPQSTPQVIPSFEENTPPVTYSDEVEETIGLPIEVEPLDETPLEDLGLNTCDHGIPLSSREIPSFDEPEPQPQPFPSFPSLEVDLGEKRDPEPPIKPPSSYSFRMNEVDHLTIHRLHLMWLLSTLRIRIAIITHALMFLRNILDLNQVY</sequence>
<dbReference type="Proteomes" id="UP001151760">
    <property type="component" value="Unassembled WGS sequence"/>
</dbReference>
<dbReference type="EMBL" id="BQNB010012990">
    <property type="protein sequence ID" value="GJT10464.1"/>
    <property type="molecule type" value="Genomic_DNA"/>
</dbReference>
<proteinExistence type="predicted"/>
<evidence type="ECO:0000313" key="2">
    <source>
        <dbReference type="EMBL" id="GJT10464.1"/>
    </source>
</evidence>
<reference evidence="2" key="2">
    <citation type="submission" date="2022-01" db="EMBL/GenBank/DDBJ databases">
        <authorList>
            <person name="Yamashiro T."/>
            <person name="Shiraishi A."/>
            <person name="Satake H."/>
            <person name="Nakayama K."/>
        </authorList>
    </citation>
    <scope>NUCLEOTIDE SEQUENCE</scope>
</reference>
<evidence type="ECO:0008006" key="4">
    <source>
        <dbReference type="Google" id="ProtNLM"/>
    </source>
</evidence>
<feature type="region of interest" description="Disordered" evidence="1">
    <location>
        <begin position="289"/>
        <end position="332"/>
    </location>
</feature>
<name>A0ABQ5BC45_9ASTR</name>
<keyword evidence="3" id="KW-1185">Reference proteome</keyword>
<organism evidence="2 3">
    <name type="scientific">Tanacetum coccineum</name>
    <dbReference type="NCBI Taxonomy" id="301880"/>
    <lineage>
        <taxon>Eukaryota</taxon>
        <taxon>Viridiplantae</taxon>
        <taxon>Streptophyta</taxon>
        <taxon>Embryophyta</taxon>
        <taxon>Tracheophyta</taxon>
        <taxon>Spermatophyta</taxon>
        <taxon>Magnoliopsida</taxon>
        <taxon>eudicotyledons</taxon>
        <taxon>Gunneridae</taxon>
        <taxon>Pentapetalae</taxon>
        <taxon>asterids</taxon>
        <taxon>campanulids</taxon>
        <taxon>Asterales</taxon>
        <taxon>Asteraceae</taxon>
        <taxon>Asteroideae</taxon>
        <taxon>Anthemideae</taxon>
        <taxon>Anthemidinae</taxon>
        <taxon>Tanacetum</taxon>
    </lineage>
</organism>
<reference evidence="2" key="1">
    <citation type="journal article" date="2022" name="Int. J. Mol. Sci.">
        <title>Draft Genome of Tanacetum Coccineum: Genomic Comparison of Closely Related Tanacetum-Family Plants.</title>
        <authorList>
            <person name="Yamashiro T."/>
            <person name="Shiraishi A."/>
            <person name="Nakayama K."/>
            <person name="Satake H."/>
        </authorList>
    </citation>
    <scope>NUCLEOTIDE SEQUENCE</scope>
</reference>